<accession>A0ABQ6LQ97</accession>
<keyword evidence="1" id="KW-0812">Transmembrane</keyword>
<dbReference type="Pfam" id="PF06835">
    <property type="entry name" value="LptC"/>
    <property type="match status" value="1"/>
</dbReference>
<protein>
    <recommendedName>
        <fullName evidence="4">LPS export ABC transporter periplasmic protein LptC</fullName>
    </recommendedName>
</protein>
<name>A0ABQ6LQ97_9RHOB</name>
<reference evidence="2 3" key="1">
    <citation type="submission" date="2023-04" db="EMBL/GenBank/DDBJ databases">
        <title>Marinoamorphus aggregata gen. nov., sp. Nov., isolate from tissue of brittle star Ophioplocus japonicus.</title>
        <authorList>
            <person name="Kawano K."/>
            <person name="Sawayama S."/>
            <person name="Nakagawa S."/>
        </authorList>
    </citation>
    <scope>NUCLEOTIDE SEQUENCE [LARGE SCALE GENOMIC DNA]</scope>
    <source>
        <strain evidence="2 3">NKW23</strain>
    </source>
</reference>
<dbReference type="RefSeq" id="WP_285674067.1">
    <property type="nucleotide sequence ID" value="NZ_BSYI01000046.1"/>
</dbReference>
<keyword evidence="3" id="KW-1185">Reference proteome</keyword>
<keyword evidence="1" id="KW-0472">Membrane</keyword>
<dbReference type="InterPro" id="IPR010664">
    <property type="entry name" value="LipoPS_assembly_LptC-rel"/>
</dbReference>
<dbReference type="Proteomes" id="UP001239909">
    <property type="component" value="Unassembled WGS sequence"/>
</dbReference>
<feature type="transmembrane region" description="Helical" evidence="1">
    <location>
        <begin position="33"/>
        <end position="50"/>
    </location>
</feature>
<dbReference type="EMBL" id="BSYI01000046">
    <property type="protein sequence ID" value="GMG84896.1"/>
    <property type="molecule type" value="Genomic_DNA"/>
</dbReference>
<keyword evidence="1" id="KW-1133">Transmembrane helix</keyword>
<organism evidence="2 3">
    <name type="scientific">Paralimibaculum aggregatum</name>
    <dbReference type="NCBI Taxonomy" id="3036245"/>
    <lineage>
        <taxon>Bacteria</taxon>
        <taxon>Pseudomonadati</taxon>
        <taxon>Pseudomonadota</taxon>
        <taxon>Alphaproteobacteria</taxon>
        <taxon>Rhodobacterales</taxon>
        <taxon>Paracoccaceae</taxon>
        <taxon>Paralimibaculum</taxon>
    </lineage>
</organism>
<proteinExistence type="predicted"/>
<evidence type="ECO:0000313" key="2">
    <source>
        <dbReference type="EMBL" id="GMG84896.1"/>
    </source>
</evidence>
<gene>
    <name evidence="2" type="ORF">LNKW23_41120</name>
</gene>
<evidence type="ECO:0000256" key="1">
    <source>
        <dbReference type="SAM" id="Phobius"/>
    </source>
</evidence>
<sequence length="238" mass="25495">MSLRDDPAPVRRTGNAQRAAVSRYSRRVRWMKIVLPVVALALIGTIFLAGRRLDQAQSLLSPEEIAALSAGLRLENPRIAGRTESGEPFILQALWAEPESAMPDRISLERPRGEVTLADGRLLTGRAATGLLERGEGRMWLENGVTLETSDGYRFETERLKVLLGTREAEAPGPVQGEGPRGSIEAGTMQITSEPTGGGARGAARIVFQDRVRVVFIPNTPAADAADAGASSTEEGSP</sequence>
<evidence type="ECO:0000313" key="3">
    <source>
        <dbReference type="Proteomes" id="UP001239909"/>
    </source>
</evidence>
<evidence type="ECO:0008006" key="4">
    <source>
        <dbReference type="Google" id="ProtNLM"/>
    </source>
</evidence>
<comment type="caution">
    <text evidence="2">The sequence shown here is derived from an EMBL/GenBank/DDBJ whole genome shotgun (WGS) entry which is preliminary data.</text>
</comment>